<reference evidence="2 3" key="1">
    <citation type="submission" date="2018-01" db="EMBL/GenBank/DDBJ databases">
        <title>Harnessing the power of phylogenomics to disentangle the directionality and signatures of interkingdom host jumping in the parasitic fungal genus Tolypocladium.</title>
        <authorList>
            <person name="Quandt C.A."/>
            <person name="Patterson W."/>
            <person name="Spatafora J.W."/>
        </authorList>
    </citation>
    <scope>NUCLEOTIDE SEQUENCE [LARGE SCALE GENOMIC DNA]</scope>
    <source>
        <strain evidence="2 3">NRBC 100945</strain>
    </source>
</reference>
<protein>
    <submittedName>
        <fullName evidence="2">Uncharacterized protein</fullName>
    </submittedName>
</protein>
<comment type="caution">
    <text evidence="2">The sequence shown here is derived from an EMBL/GenBank/DDBJ whole genome shotgun (WGS) entry which is preliminary data.</text>
</comment>
<feature type="region of interest" description="Disordered" evidence="1">
    <location>
        <begin position="54"/>
        <end position="73"/>
    </location>
</feature>
<feature type="compositionally biased region" description="Basic residues" evidence="1">
    <location>
        <begin position="64"/>
        <end position="73"/>
    </location>
</feature>
<dbReference type="AlphaFoldDB" id="A0A2S4KRS4"/>
<organism evidence="2 3">
    <name type="scientific">Tolypocladium paradoxum</name>
    <dbReference type="NCBI Taxonomy" id="94208"/>
    <lineage>
        <taxon>Eukaryota</taxon>
        <taxon>Fungi</taxon>
        <taxon>Dikarya</taxon>
        <taxon>Ascomycota</taxon>
        <taxon>Pezizomycotina</taxon>
        <taxon>Sordariomycetes</taxon>
        <taxon>Hypocreomycetidae</taxon>
        <taxon>Hypocreales</taxon>
        <taxon>Ophiocordycipitaceae</taxon>
        <taxon>Tolypocladium</taxon>
    </lineage>
</organism>
<dbReference type="Proteomes" id="UP000237481">
    <property type="component" value="Unassembled WGS sequence"/>
</dbReference>
<accession>A0A2S4KRS4</accession>
<evidence type="ECO:0000313" key="2">
    <source>
        <dbReference type="EMBL" id="POR32870.1"/>
    </source>
</evidence>
<proteinExistence type="predicted"/>
<gene>
    <name evidence="2" type="ORF">TPAR_06933</name>
</gene>
<sequence length="138" mass="15562">MRVDFATALRSRSTSWAKPTSIPGPEAATRWNWATRGERPRLIPRLDTLSCPSPTPSRWPFTRRQGKRARPWHTTRTRPQIGYTGFLASRMGTELSGVLVLLSQSTGLRLGWYGSRGTWQQHPSLFSCGLASCHLCHK</sequence>
<keyword evidence="3" id="KW-1185">Reference proteome</keyword>
<evidence type="ECO:0000313" key="3">
    <source>
        <dbReference type="Proteomes" id="UP000237481"/>
    </source>
</evidence>
<dbReference type="EMBL" id="PKSG01000776">
    <property type="protein sequence ID" value="POR32870.1"/>
    <property type="molecule type" value="Genomic_DNA"/>
</dbReference>
<name>A0A2S4KRS4_9HYPO</name>
<evidence type="ECO:0000256" key="1">
    <source>
        <dbReference type="SAM" id="MobiDB-lite"/>
    </source>
</evidence>